<dbReference type="SUPFAM" id="SSF140111">
    <property type="entry name" value="Endosomal sorting complex assembly domain"/>
    <property type="match status" value="1"/>
</dbReference>
<evidence type="ECO:0000256" key="5">
    <source>
        <dbReference type="ARBA" id="ARBA00022927"/>
    </source>
</evidence>
<dbReference type="PROSITE" id="PS51314">
    <property type="entry name" value="VPS37_C"/>
    <property type="match status" value="1"/>
</dbReference>
<accession>A0A4P6XJB0</accession>
<evidence type="ECO:0000313" key="9">
    <source>
        <dbReference type="Proteomes" id="UP000292447"/>
    </source>
</evidence>
<comment type="similarity">
    <text evidence="2">Belongs to the VPS37 family.</text>
</comment>
<dbReference type="GO" id="GO:0043162">
    <property type="term" value="P:ubiquitin-dependent protein catabolic process via the multivesicular body sorting pathway"/>
    <property type="evidence" value="ECO:0007669"/>
    <property type="project" value="UniProtKB-ARBA"/>
</dbReference>
<dbReference type="AlphaFoldDB" id="A0A4P6XJB0"/>
<dbReference type="Proteomes" id="UP000292447">
    <property type="component" value="Chromosome I"/>
</dbReference>
<keyword evidence="5 6" id="KW-0653">Protein transport</keyword>
<dbReference type="Pfam" id="PF07200">
    <property type="entry name" value="Mod_r"/>
    <property type="match status" value="1"/>
</dbReference>
<keyword evidence="9" id="KW-1185">Reference proteome</keyword>
<dbReference type="InterPro" id="IPR009851">
    <property type="entry name" value="Mod_r"/>
</dbReference>
<evidence type="ECO:0000256" key="4">
    <source>
        <dbReference type="ARBA" id="ARBA00022753"/>
    </source>
</evidence>
<gene>
    <name evidence="8" type="primary">MPUL0A03860</name>
    <name evidence="8" type="ORF">METSCH_A03860</name>
</gene>
<evidence type="ECO:0000256" key="1">
    <source>
        <dbReference type="ARBA" id="ARBA00004177"/>
    </source>
</evidence>
<dbReference type="EMBL" id="CP034456">
    <property type="protein sequence ID" value="QBM85761.1"/>
    <property type="molecule type" value="Genomic_DNA"/>
</dbReference>
<comment type="subcellular location">
    <subcellularLocation>
        <location evidence="1">Endosome</location>
    </subcellularLocation>
</comment>
<feature type="domain" description="VPS37 C-terminal" evidence="7">
    <location>
        <begin position="97"/>
        <end position="181"/>
    </location>
</feature>
<evidence type="ECO:0000256" key="2">
    <source>
        <dbReference type="ARBA" id="ARBA00007617"/>
    </source>
</evidence>
<sequence length="181" mass="21207">MSERLQPLSIEQLRPFPLEKSLQSLPQKFQDEFASLYELVKGYTRNLEAYRALEERARQTIKDTIATINSISAVLEEYERNSDTIAKQVGKLDALYKEFLTLETLQYQLLSTNYDQSFLKLKYAKLVAESDTQSDEILDDYRNSGGDISSFLLRFKDSRKVYHGRREKLNRWEENRVSGFI</sequence>
<evidence type="ECO:0000256" key="3">
    <source>
        <dbReference type="ARBA" id="ARBA00022448"/>
    </source>
</evidence>
<reference evidence="9" key="1">
    <citation type="submission" date="2019-03" db="EMBL/GenBank/DDBJ databases">
        <title>Snf2 controls pulcherriminic acid biosynthesis and connects pigmentation and antifungal activity of the yeast Metschnikowia pulcherrima.</title>
        <authorList>
            <person name="Gore-Lloyd D."/>
            <person name="Sumann I."/>
            <person name="Brachmann A.O."/>
            <person name="Schneeberger K."/>
            <person name="Ortiz-Merino R.A."/>
            <person name="Moreno-Beltran M."/>
            <person name="Schlaefli M."/>
            <person name="Kirner P."/>
            <person name="Santos Kron A."/>
            <person name="Wolfe K.H."/>
            <person name="Piel J."/>
            <person name="Ahrens C.H."/>
            <person name="Henk D."/>
            <person name="Freimoser F.M."/>
        </authorList>
    </citation>
    <scope>NUCLEOTIDE SEQUENCE [LARGE SCALE GENOMIC DNA]</scope>
    <source>
        <strain evidence="9">APC 1.2</strain>
    </source>
</reference>
<dbReference type="GO" id="GO:0000813">
    <property type="term" value="C:ESCRT I complex"/>
    <property type="evidence" value="ECO:0007669"/>
    <property type="project" value="UniProtKB-ARBA"/>
</dbReference>
<dbReference type="InterPro" id="IPR029012">
    <property type="entry name" value="Helix_hairpin_bin_sf"/>
</dbReference>
<dbReference type="GO" id="GO:0006886">
    <property type="term" value="P:intracellular protein transport"/>
    <property type="evidence" value="ECO:0007669"/>
    <property type="project" value="UniProtKB-ARBA"/>
</dbReference>
<dbReference type="Gene3D" id="1.10.287.660">
    <property type="entry name" value="Helix hairpin bin"/>
    <property type="match status" value="1"/>
</dbReference>
<dbReference type="GO" id="GO:0072666">
    <property type="term" value="P:establishment of protein localization to vacuole"/>
    <property type="evidence" value="ECO:0007669"/>
    <property type="project" value="UniProtKB-ARBA"/>
</dbReference>
<evidence type="ECO:0000313" key="8">
    <source>
        <dbReference type="EMBL" id="QBM85761.1"/>
    </source>
</evidence>
<keyword evidence="3 6" id="KW-0813">Transport</keyword>
<evidence type="ECO:0000256" key="6">
    <source>
        <dbReference type="PROSITE-ProRule" id="PRU00646"/>
    </source>
</evidence>
<organism evidence="8 9">
    <name type="scientific">Metschnikowia aff. pulcherrima</name>
    <dbReference type="NCBI Taxonomy" id="2163413"/>
    <lineage>
        <taxon>Eukaryota</taxon>
        <taxon>Fungi</taxon>
        <taxon>Dikarya</taxon>
        <taxon>Ascomycota</taxon>
        <taxon>Saccharomycotina</taxon>
        <taxon>Pichiomycetes</taxon>
        <taxon>Metschnikowiaceae</taxon>
        <taxon>Metschnikowia</taxon>
    </lineage>
</organism>
<proteinExistence type="inferred from homology"/>
<evidence type="ECO:0000259" key="7">
    <source>
        <dbReference type="PROSITE" id="PS51314"/>
    </source>
</evidence>
<dbReference type="InterPro" id="IPR037202">
    <property type="entry name" value="ESCRT_assembly_dom"/>
</dbReference>
<keyword evidence="4" id="KW-0967">Endosome</keyword>
<dbReference type="STRING" id="2163413.A0A4P6XJB0"/>
<protein>
    <submittedName>
        <fullName evidence="8">Modifier of rudimentary (Mod(R)) protein</fullName>
    </submittedName>
</protein>
<name>A0A4P6XJB0_9ASCO</name>